<keyword evidence="4" id="KW-1185">Reference proteome</keyword>
<sequence length="58" mass="6089">MRAFALILAAVLPLLVSAAPVEIEARAACPPSCPPEAPHWCKIPPPSFPGVETCVCCF</sequence>
<feature type="chain" id="PRO_5040606907" evidence="1">
    <location>
        <begin position="19"/>
        <end position="58"/>
    </location>
</feature>
<evidence type="ECO:0000313" key="2">
    <source>
        <dbReference type="EMBL" id="KAF1948885.1"/>
    </source>
</evidence>
<dbReference type="EMBL" id="ML977046">
    <property type="protein sequence ID" value="KAF1948885.1"/>
    <property type="molecule type" value="Genomic_DNA"/>
</dbReference>
<organism evidence="3 4">
    <name type="scientific">Byssothecium circinans</name>
    <dbReference type="NCBI Taxonomy" id="147558"/>
    <lineage>
        <taxon>Eukaryota</taxon>
        <taxon>Fungi</taxon>
        <taxon>Dikarya</taxon>
        <taxon>Ascomycota</taxon>
        <taxon>Pezizomycotina</taxon>
        <taxon>Dothideomycetes</taxon>
        <taxon>Pleosporomycetidae</taxon>
        <taxon>Pleosporales</taxon>
        <taxon>Massarineae</taxon>
        <taxon>Massarinaceae</taxon>
        <taxon>Byssothecium</taxon>
    </lineage>
</organism>
<gene>
    <name evidence="3" type="ORF">CC80DRAFT_554002</name>
    <name evidence="2" type="ORF">CC80DRAFT_555876</name>
</gene>
<evidence type="ECO:0000313" key="4">
    <source>
        <dbReference type="Proteomes" id="UP000800035"/>
    </source>
</evidence>
<name>A0A6A5TGT5_9PLEO</name>
<keyword evidence="1" id="KW-0732">Signal</keyword>
<protein>
    <submittedName>
        <fullName evidence="3">Uncharacterized protein</fullName>
    </submittedName>
</protein>
<feature type="signal peptide" evidence="1">
    <location>
        <begin position="1"/>
        <end position="18"/>
    </location>
</feature>
<dbReference type="Proteomes" id="UP000800035">
    <property type="component" value="Unassembled WGS sequence"/>
</dbReference>
<evidence type="ECO:0000313" key="3">
    <source>
        <dbReference type="EMBL" id="KAF1950852.1"/>
    </source>
</evidence>
<reference evidence="3" key="1">
    <citation type="journal article" date="2020" name="Stud. Mycol.">
        <title>101 Dothideomycetes genomes: a test case for predicting lifestyles and emergence of pathogens.</title>
        <authorList>
            <person name="Haridas S."/>
            <person name="Albert R."/>
            <person name="Binder M."/>
            <person name="Bloem J."/>
            <person name="Labutti K."/>
            <person name="Salamov A."/>
            <person name="Andreopoulos B."/>
            <person name="Baker S."/>
            <person name="Barry K."/>
            <person name="Bills G."/>
            <person name="Bluhm B."/>
            <person name="Cannon C."/>
            <person name="Castanera R."/>
            <person name="Culley D."/>
            <person name="Daum C."/>
            <person name="Ezra D."/>
            <person name="Gonzalez J."/>
            <person name="Henrissat B."/>
            <person name="Kuo A."/>
            <person name="Liang C."/>
            <person name="Lipzen A."/>
            <person name="Lutzoni F."/>
            <person name="Magnuson J."/>
            <person name="Mondo S."/>
            <person name="Nolan M."/>
            <person name="Ohm R."/>
            <person name="Pangilinan J."/>
            <person name="Park H.-J."/>
            <person name="Ramirez L."/>
            <person name="Alfaro M."/>
            <person name="Sun H."/>
            <person name="Tritt A."/>
            <person name="Yoshinaga Y."/>
            <person name="Zwiers L.-H."/>
            <person name="Turgeon B."/>
            <person name="Goodwin S."/>
            <person name="Spatafora J."/>
            <person name="Crous P."/>
            <person name="Grigoriev I."/>
        </authorList>
    </citation>
    <scope>NUCLEOTIDE SEQUENCE</scope>
    <source>
        <strain evidence="3">CBS 675.92</strain>
    </source>
</reference>
<dbReference type="AlphaFoldDB" id="A0A6A5TGT5"/>
<evidence type="ECO:0000256" key="1">
    <source>
        <dbReference type="SAM" id="SignalP"/>
    </source>
</evidence>
<accession>A0A6A5TGT5</accession>
<proteinExistence type="predicted"/>
<dbReference type="EMBL" id="ML977022">
    <property type="protein sequence ID" value="KAF1950852.1"/>
    <property type="molecule type" value="Genomic_DNA"/>
</dbReference>